<gene>
    <name evidence="9" type="ORF">HID58_050123</name>
</gene>
<comment type="caution">
    <text evidence="9">The sequence shown here is derived from an EMBL/GenBank/DDBJ whole genome shotgun (WGS) entry which is preliminary data.</text>
</comment>
<name>A0ABQ8A5C4_BRANA</name>
<keyword evidence="10" id="KW-1185">Reference proteome</keyword>
<reference evidence="9 10" key="1">
    <citation type="submission" date="2021-05" db="EMBL/GenBank/DDBJ databases">
        <title>Genome Assembly of Synthetic Allotetraploid Brassica napus Reveals Homoeologous Exchanges between Subgenomes.</title>
        <authorList>
            <person name="Davis J.T."/>
        </authorList>
    </citation>
    <scope>NUCLEOTIDE SEQUENCE [LARGE SCALE GENOMIC DNA]</scope>
    <source>
        <strain evidence="10">cv. Da-Ae</strain>
        <tissue evidence="9">Seedling</tissue>
    </source>
</reference>
<evidence type="ECO:0000313" key="10">
    <source>
        <dbReference type="Proteomes" id="UP000824890"/>
    </source>
</evidence>
<feature type="coiled-coil region" evidence="6">
    <location>
        <begin position="864"/>
        <end position="902"/>
    </location>
</feature>
<feature type="transmembrane region" description="Helical" evidence="8">
    <location>
        <begin position="152"/>
        <end position="172"/>
    </location>
</feature>
<dbReference type="Proteomes" id="UP000824890">
    <property type="component" value="Unassembled WGS sequence"/>
</dbReference>
<feature type="transmembrane region" description="Helical" evidence="8">
    <location>
        <begin position="431"/>
        <end position="453"/>
    </location>
</feature>
<feature type="transmembrane region" description="Helical" evidence="8">
    <location>
        <begin position="387"/>
        <end position="411"/>
    </location>
</feature>
<evidence type="ECO:0000256" key="2">
    <source>
        <dbReference type="ARBA" id="ARBA00008974"/>
    </source>
</evidence>
<feature type="coiled-coil region" evidence="6">
    <location>
        <begin position="732"/>
        <end position="759"/>
    </location>
</feature>
<feature type="transmembrane region" description="Helical" evidence="8">
    <location>
        <begin position="347"/>
        <end position="367"/>
    </location>
</feature>
<dbReference type="InterPro" id="IPR045225">
    <property type="entry name" value="Uracil/uridine/allantoin_perm"/>
</dbReference>
<dbReference type="CDD" id="cd11485">
    <property type="entry name" value="SLC-NCS1sbd_YbbW-like"/>
    <property type="match status" value="1"/>
</dbReference>
<dbReference type="NCBIfam" id="TIGR00800">
    <property type="entry name" value="ncs1"/>
    <property type="match status" value="1"/>
</dbReference>
<evidence type="ECO:0000256" key="1">
    <source>
        <dbReference type="ARBA" id="ARBA00004141"/>
    </source>
</evidence>
<keyword evidence="6" id="KW-0175">Coiled coil</keyword>
<comment type="similarity">
    <text evidence="2">Belongs to the purine-cytosine permease (2.A.39) family.</text>
</comment>
<dbReference type="PANTHER" id="PTHR30618:SF0">
    <property type="entry name" value="PURINE-URACIL PERMEASE NCS1"/>
    <property type="match status" value="1"/>
</dbReference>
<evidence type="ECO:0000256" key="4">
    <source>
        <dbReference type="ARBA" id="ARBA00022989"/>
    </source>
</evidence>
<dbReference type="Gene3D" id="1.10.4160.10">
    <property type="entry name" value="Hydantoin permease"/>
    <property type="match status" value="1"/>
</dbReference>
<comment type="subcellular location">
    <subcellularLocation>
        <location evidence="1">Membrane</location>
        <topology evidence="1">Multi-pass membrane protein</topology>
    </subcellularLocation>
</comment>
<evidence type="ECO:0000313" key="9">
    <source>
        <dbReference type="EMBL" id="KAH0887694.1"/>
    </source>
</evidence>
<feature type="transmembrane region" description="Helical" evidence="8">
    <location>
        <begin position="499"/>
        <end position="520"/>
    </location>
</feature>
<feature type="transmembrane region" description="Helical" evidence="8">
    <location>
        <begin position="237"/>
        <end position="259"/>
    </location>
</feature>
<keyword evidence="5 8" id="KW-0472">Membrane</keyword>
<keyword evidence="4 8" id="KW-1133">Transmembrane helix</keyword>
<evidence type="ECO:0000256" key="3">
    <source>
        <dbReference type="ARBA" id="ARBA00022692"/>
    </source>
</evidence>
<evidence type="ECO:0000256" key="5">
    <source>
        <dbReference type="ARBA" id="ARBA00023136"/>
    </source>
</evidence>
<proteinExistence type="inferred from homology"/>
<dbReference type="InterPro" id="IPR001248">
    <property type="entry name" value="Pur-cyt_permease"/>
</dbReference>
<feature type="region of interest" description="Disordered" evidence="7">
    <location>
        <begin position="121"/>
        <end position="142"/>
    </location>
</feature>
<evidence type="ECO:0000256" key="6">
    <source>
        <dbReference type="SAM" id="Coils"/>
    </source>
</evidence>
<dbReference type="InterPro" id="IPR012681">
    <property type="entry name" value="NCS1"/>
</dbReference>
<evidence type="ECO:0000256" key="8">
    <source>
        <dbReference type="SAM" id="Phobius"/>
    </source>
</evidence>
<feature type="transmembrane region" description="Helical" evidence="8">
    <location>
        <begin position="279"/>
        <end position="297"/>
    </location>
</feature>
<feature type="transmembrane region" description="Helical" evidence="8">
    <location>
        <begin position="465"/>
        <end position="487"/>
    </location>
</feature>
<organism evidence="9 10">
    <name type="scientific">Brassica napus</name>
    <name type="common">Rape</name>
    <dbReference type="NCBI Taxonomy" id="3708"/>
    <lineage>
        <taxon>Eukaryota</taxon>
        <taxon>Viridiplantae</taxon>
        <taxon>Streptophyta</taxon>
        <taxon>Embryophyta</taxon>
        <taxon>Tracheophyta</taxon>
        <taxon>Spermatophyta</taxon>
        <taxon>Magnoliopsida</taxon>
        <taxon>eudicotyledons</taxon>
        <taxon>Gunneridae</taxon>
        <taxon>Pentapetalae</taxon>
        <taxon>rosids</taxon>
        <taxon>malvids</taxon>
        <taxon>Brassicales</taxon>
        <taxon>Brassicaceae</taxon>
        <taxon>Brassiceae</taxon>
        <taxon>Brassica</taxon>
    </lineage>
</organism>
<feature type="non-terminal residue" evidence="9">
    <location>
        <position position="1"/>
    </location>
</feature>
<dbReference type="EMBL" id="JAGKQM010000013">
    <property type="protein sequence ID" value="KAH0887694.1"/>
    <property type="molecule type" value="Genomic_DNA"/>
</dbReference>
<feature type="transmembrane region" description="Helical" evidence="8">
    <location>
        <begin position="309"/>
        <end position="327"/>
    </location>
</feature>
<dbReference type="PANTHER" id="PTHR30618">
    <property type="entry name" value="NCS1 FAMILY PURINE/PYRIMIDINE TRANSPORTER"/>
    <property type="match status" value="1"/>
</dbReference>
<accession>A0ABQ8A5C4</accession>
<keyword evidence="3 8" id="KW-0812">Transmembrane</keyword>
<protein>
    <submittedName>
        <fullName evidence="9">Uncharacterized protein</fullName>
    </submittedName>
</protein>
<dbReference type="Pfam" id="PF02133">
    <property type="entry name" value="Transp_cyt_pur"/>
    <property type="match status" value="1"/>
</dbReference>
<feature type="transmembrane region" description="Helical" evidence="8">
    <location>
        <begin position="577"/>
        <end position="600"/>
    </location>
</feature>
<evidence type="ECO:0000256" key="7">
    <source>
        <dbReference type="SAM" id="MobiDB-lite"/>
    </source>
</evidence>
<sequence length="915" mass="101534">KIRCESDKTTTNTCGSSPTTCYQEDLTSTAKREGSMVSNCISLGLHLHPHPHKHNHHSLSSLRFHTKAKTHHHVSYTAPSDAQHRSLKHCGWNLSSSRSVNNFGLSRSGVIRPRLSAMTGSEVGDSGYDESEFDPTLTNDDLKPTKPSQRTFSWLDMSSLWIGLVVGVPTYYLAGSLVDLGMAWWQGIATVVAANLILLVPLVLTAQPGTMYGISFPVLARSSFGIRGAHIPTLLRALVGCGWYGIETWIGGEAIFLLLPSHIKNSALSHTLPWLGTSPLEFSCFIVFWLAQLCIVWRGMDGIRNLEKYSAPVLITLTSCLLVWSYVKAGGFGHMLSLSSKLTSAQFWTLFFPSLTANISFWATLALNIPDFSRFAKSQTDQIIGQVGLPVFMGLFTFVGLAVTSSTSIIFGRVISNPIQLLGQIGGLATTLLAILGISLATITTNIAANVVAPANALVNLNPKVFTFGRGALLTAVLGIVCQPWRLLKSSESFVYTWLIGYSALLGPIGGIVLADYYLIKKMKLNVGDLYSLSASGEYYYSKGYNAAAVVALVAGIIPVVPGFLHKVGGLSKISNGFVVVYDNALFFSFIIAGFVYWMLMSRLRRKQSSSSQPLLKLEEASSSSSTVLMKHLHRHEKEVINGFIVDPSQTTLAKWIFTHYPETAVHVQSQDLALRTKDMNVLLDIFETLSYKKSCDISEAQLRHVSDNLSYLKRAGFKVEWLRAKFDDVSLNACEARIVKLKEEVKKQEQMVSYLKDMLKYEEAKLKKLYYLEATSSVKLFLTILPIDFSSDGQPITETKKANVKLQDDVLRTRYMNLLFSVIKRLYHKPLSDLTEDELSKASQELSDVTQAGFNVEWLASKLEKVTLEKKTSEDRIRELEEELEKLKLTMSEEKVKLKKQPSWITKTEIPISP</sequence>
<feature type="transmembrane region" description="Helical" evidence="8">
    <location>
        <begin position="184"/>
        <end position="204"/>
    </location>
</feature>
<feature type="transmembrane region" description="Helical" evidence="8">
    <location>
        <begin position="545"/>
        <end position="565"/>
    </location>
</feature>